<dbReference type="Proteomes" id="UP000339249">
    <property type="component" value="Unassembled WGS sequence"/>
</dbReference>
<proteinExistence type="predicted"/>
<evidence type="ECO:0000256" key="1">
    <source>
        <dbReference type="SAM" id="MobiDB-lite"/>
    </source>
</evidence>
<sequence length="114" mass="11807">MTRKIPVFALGVGMLMAGSQAFAHGNHSHGPALTEAEVKASEGIFADKDVKDRPVKRLGWYLAIGESVSAQGGPGSGAGAEGQKKRGRKASPSIGNIIRRGTPPTLTKLGLKTT</sequence>
<feature type="region of interest" description="Disordered" evidence="1">
    <location>
        <begin position="67"/>
        <end position="114"/>
    </location>
</feature>
<accession>A0A4U9DAM2</accession>
<dbReference type="AlphaFoldDB" id="A0A4U9DAM2"/>
<evidence type="ECO:0000313" key="4">
    <source>
        <dbReference type="Proteomes" id="UP000339249"/>
    </source>
</evidence>
<organism evidence="3 4">
    <name type="scientific">Raoultella terrigena</name>
    <name type="common">Klebsiella terrigena</name>
    <dbReference type="NCBI Taxonomy" id="577"/>
    <lineage>
        <taxon>Bacteria</taxon>
        <taxon>Pseudomonadati</taxon>
        <taxon>Pseudomonadota</taxon>
        <taxon>Gammaproteobacteria</taxon>
        <taxon>Enterobacterales</taxon>
        <taxon>Enterobacteriaceae</taxon>
        <taxon>Klebsiella/Raoultella group</taxon>
        <taxon>Raoultella</taxon>
    </lineage>
</organism>
<gene>
    <name evidence="3" type="primary">zinT_1</name>
    <name evidence="3" type="ORF">NCTC9185_04952</name>
</gene>
<feature type="chain" id="PRO_5021026653" evidence="2">
    <location>
        <begin position="24"/>
        <end position="114"/>
    </location>
</feature>
<feature type="signal peptide" evidence="2">
    <location>
        <begin position="1"/>
        <end position="23"/>
    </location>
</feature>
<evidence type="ECO:0000256" key="2">
    <source>
        <dbReference type="SAM" id="SignalP"/>
    </source>
</evidence>
<protein>
    <submittedName>
        <fullName evidence="3">Cadmium-induced protein ZinT</fullName>
    </submittedName>
</protein>
<name>A0A4U9DAM2_RAOTE</name>
<keyword evidence="2" id="KW-0732">Signal</keyword>
<evidence type="ECO:0000313" key="3">
    <source>
        <dbReference type="EMBL" id="VTN12955.1"/>
    </source>
</evidence>
<reference evidence="3 4" key="1">
    <citation type="submission" date="2019-04" db="EMBL/GenBank/DDBJ databases">
        <authorList>
            <consortium name="Pathogen Informatics"/>
        </authorList>
    </citation>
    <scope>NUCLEOTIDE SEQUENCE [LARGE SCALE GENOMIC DNA]</scope>
    <source>
        <strain evidence="3 4">NCTC9185</strain>
    </source>
</reference>
<feature type="compositionally biased region" description="Low complexity" evidence="1">
    <location>
        <begin position="101"/>
        <end position="114"/>
    </location>
</feature>
<dbReference type="EMBL" id="CABDVU010000001">
    <property type="protein sequence ID" value="VTN12955.1"/>
    <property type="molecule type" value="Genomic_DNA"/>
</dbReference>